<accession>A0A183J624</accession>
<gene>
    <name evidence="1" type="ORF">SBAD_LOCUS11322</name>
</gene>
<protein>
    <submittedName>
        <fullName evidence="1 3">Uncharacterized protein</fullName>
    </submittedName>
</protein>
<proteinExistence type="predicted"/>
<name>A0A183J624_9BILA</name>
<evidence type="ECO:0000313" key="1">
    <source>
        <dbReference type="EMBL" id="VDP39152.1"/>
    </source>
</evidence>
<reference evidence="1 2" key="2">
    <citation type="submission" date="2018-11" db="EMBL/GenBank/DDBJ databases">
        <authorList>
            <consortium name="Pathogen Informatics"/>
        </authorList>
    </citation>
    <scope>NUCLEOTIDE SEQUENCE [LARGE SCALE GENOMIC DNA]</scope>
</reference>
<reference evidence="3" key="1">
    <citation type="submission" date="2016-06" db="UniProtKB">
        <authorList>
            <consortium name="WormBaseParasite"/>
        </authorList>
    </citation>
    <scope>IDENTIFICATION</scope>
</reference>
<keyword evidence="2" id="KW-1185">Reference proteome</keyword>
<dbReference type="WBParaSite" id="SBAD_0001170601-mRNA-1">
    <property type="protein sequence ID" value="SBAD_0001170601-mRNA-1"/>
    <property type="gene ID" value="SBAD_0001170601"/>
</dbReference>
<sequence length="270" mass="29744">MGLMCANNALVSQRSNSPTTHHGRGAAKTNMSNVIAAARSEVSCGGNQWASRIVGGQERLRPRWQDATAYRQDALTSACVVTSAGGQRTNRRNIGLYRRFRPNNSRTDGQTDGRTDVALADRATTTTRRRLDGGDCSADMTSCSRCSKQPLSREPSKPNQCATVRMRHRATMNFVSPHRLPNASDVTVVHFSFTMYICICTPTPAERANVRSWSFFRFGRWVMNIVKLVCSATNGTEGRKSAAIGYAHVVLPDKRQKASVRQIACEDGEQ</sequence>
<dbReference type="Proteomes" id="UP000270296">
    <property type="component" value="Unassembled WGS sequence"/>
</dbReference>
<dbReference type="AlphaFoldDB" id="A0A183J624"/>
<organism evidence="3">
    <name type="scientific">Soboliphyme baturini</name>
    <dbReference type="NCBI Taxonomy" id="241478"/>
    <lineage>
        <taxon>Eukaryota</taxon>
        <taxon>Metazoa</taxon>
        <taxon>Ecdysozoa</taxon>
        <taxon>Nematoda</taxon>
        <taxon>Enoplea</taxon>
        <taxon>Dorylaimia</taxon>
        <taxon>Dioctophymatida</taxon>
        <taxon>Dioctophymatoidea</taxon>
        <taxon>Soboliphymatidae</taxon>
        <taxon>Soboliphyme</taxon>
    </lineage>
</organism>
<evidence type="ECO:0000313" key="2">
    <source>
        <dbReference type="Proteomes" id="UP000270296"/>
    </source>
</evidence>
<dbReference type="EMBL" id="UZAM01015460">
    <property type="protein sequence ID" value="VDP39152.1"/>
    <property type="molecule type" value="Genomic_DNA"/>
</dbReference>
<evidence type="ECO:0000313" key="3">
    <source>
        <dbReference type="WBParaSite" id="SBAD_0001170601-mRNA-1"/>
    </source>
</evidence>